<protein>
    <submittedName>
        <fullName evidence="1">Uncharacterized protein</fullName>
    </submittedName>
</protein>
<dbReference type="EMBL" id="BK032510">
    <property type="protein sequence ID" value="DAF44234.1"/>
    <property type="molecule type" value="Genomic_DNA"/>
</dbReference>
<sequence>MKYYLLTKIIQLLYNIKWFMYDIKYNSMLCIQYFENLLLICLGIHYS</sequence>
<name>A0A8S5S0M8_9CAUD</name>
<organism evidence="1">
    <name type="scientific">Myoviridae sp. ctNQV2</name>
    <dbReference type="NCBI Taxonomy" id="2827683"/>
    <lineage>
        <taxon>Viruses</taxon>
        <taxon>Duplodnaviria</taxon>
        <taxon>Heunggongvirae</taxon>
        <taxon>Uroviricota</taxon>
        <taxon>Caudoviricetes</taxon>
    </lineage>
</organism>
<reference evidence="1" key="1">
    <citation type="journal article" date="2021" name="Proc. Natl. Acad. Sci. U.S.A.">
        <title>A Catalog of Tens of Thousands of Viruses from Human Metagenomes Reveals Hidden Associations with Chronic Diseases.</title>
        <authorList>
            <person name="Tisza M.J."/>
            <person name="Buck C.B."/>
        </authorList>
    </citation>
    <scope>NUCLEOTIDE SEQUENCE</scope>
    <source>
        <strain evidence="1">CtNQV2</strain>
    </source>
</reference>
<proteinExistence type="predicted"/>
<evidence type="ECO:0000313" key="1">
    <source>
        <dbReference type="EMBL" id="DAF44234.1"/>
    </source>
</evidence>
<accession>A0A8S5S0M8</accession>